<evidence type="ECO:0000259" key="2">
    <source>
        <dbReference type="PROSITE" id="PS50878"/>
    </source>
</evidence>
<dbReference type="PROSITE" id="PS50878">
    <property type="entry name" value="RT_POL"/>
    <property type="match status" value="1"/>
</dbReference>
<dbReference type="InterPro" id="IPR025558">
    <property type="entry name" value="DUF4283"/>
</dbReference>
<feature type="domain" description="Reverse transcriptase" evidence="2">
    <location>
        <begin position="1061"/>
        <end position="1341"/>
    </location>
</feature>
<reference evidence="3 4" key="1">
    <citation type="journal article" date="2018" name="PLoS Genet.">
        <title>Population sequencing reveals clonal diversity and ancestral inbreeding in the grapevine cultivar Chardonnay.</title>
        <authorList>
            <person name="Roach M.J."/>
            <person name="Johnson D.L."/>
            <person name="Bohlmann J."/>
            <person name="van Vuuren H.J."/>
            <person name="Jones S.J."/>
            <person name="Pretorius I.S."/>
            <person name="Schmidt S.A."/>
            <person name="Borneman A.R."/>
        </authorList>
    </citation>
    <scope>NUCLEOTIDE SEQUENCE [LARGE SCALE GENOMIC DNA]</scope>
    <source>
        <strain evidence="4">cv. Chardonnay</strain>
        <tissue evidence="3">Leaf</tissue>
    </source>
</reference>
<dbReference type="InterPro" id="IPR036691">
    <property type="entry name" value="Endo/exonu/phosph_ase_sf"/>
</dbReference>
<dbReference type="PANTHER" id="PTHR33116:SF78">
    <property type="entry name" value="OS12G0587133 PROTEIN"/>
    <property type="match status" value="1"/>
</dbReference>
<dbReference type="SUPFAM" id="SSF56672">
    <property type="entry name" value="DNA/RNA polymerases"/>
    <property type="match status" value="1"/>
</dbReference>
<sequence>MFEVEVEERKGSVQATIVERKGGISSWVRLGPVSIGIVLDCLTLCIEDVRMGRWVREWKENGREYSLSRDYNRGGCFLRLGVADLERKRFSVFIPKGRGAKGRWASMVETLRRLGCEEGSPKKQKVDEPRSKPNEVKTYAEVTNMARGKERKLVRVEVTKEEVGRNLSKLEHCIIGTWNLKAAKGDDLRGWGTQLARIWRLKGNLGLAKMERGKVLMEFEFPAEADQASKSGSISFGGFFLRLEKWKPETGCLREGERSREAWVRVVGLPVSLWERDILRRIGDACGGFLAVDQPTEKMEELQWARILVKRNDETPPNEVEVWVEGSCYSVTLWWEIRPVLKTPTTEKKGKAVATGVEVGDDCHGLGQTSNPSRSKDGPSDGPHASGGLGLLGQAKPSSNSTGPANSGIGKPTEKAKPSRPLQGAGLDFQSPSFSESSRAHAEKGLSVAECSRSPLRDPDAAISPFWVKDGQWGIYGDEPQWGGISRTDSALLEEDARYANAPSSPGMMALDTPSPFSTPFGRTPLEESFDRSGALVDSTKGDRMCNGTGYSEQFEEKCWDLVEISNDCMEANRKALCLARPSSQVESGWVEERWEESDLARFSQFLGFSTEGLEKDILEFMVKIRKRRERIHNKVMLEKSKFERELRRLECSINYEGGKKKKCSVQGRGCQIMEGAAGGVLICWDKRTLEIIEMERGQFSISCRLRNVEDGKVWIFTGGDFNVTLSIEERNNQGRVTGAMRRFAQVVDDLELLDIPLQGGVASWSGGRNNQVWARLDRFLVTQDWLDCFSGIIQCRLPRPTSNHFPILLKGGGVRKGPSPFRFENIWLKVYGFKELLRGWWQEAGGRGRASFRLASKLKILKEKIKTWNRDVFGRLEVNKNLALQQVEFWDRVESDRSLTERETELKTEAKDVFKKWVLLEETHWRQLSRELWLREGDKNTGFFHRMANAHRRNNSMEKIKINGRWLEEEEEVREGVVNAFQQLLAEERSWKADIEGLQLQRLSNAEAEGLEQPFTEAEIHAALMVMNGDKAPGPGGFTVAFWQVCWEFAKEEIVDLFKEFFEEKSFAKSLNSTFLVLIPKKGGAEDLGDFRPISLLGGLYKLLAKVLANRIKEVLDKVVSPDQNAFVKGKQILDASLIANEVVDYWFKRKEKGLICKLDIEKAYDSINWNFLMKVMRKMGFGERWMKWIWWCISTASFSIMVNGVPAGYFSNSRGLRQGDPLSPYLFVLGMEVLSAMLRRVVDGGFISGCNIQGRGGMEINVSHLLFADDTIIFCEARQDHITYLSWILVWFEAASGLRINLAKSEVIPVGEVEDIEMLAVELGCKVGTLPSVYLGLPLGAKHKAMAMWDGVESRMRRRLALWKRQYLSKDGRITLIKSTLANLPVYQLSLFRMPKLVVKRLEKIQRDFLWGGGSMERKIHLINWEAVCSQKENGGLGIRKIDLLNKALLGKWIWRFALEEDMFWRKVVGVKYGQLGFGWRTKEARGTFGVGVWREILKESSWCWENIEFKVGKGTKVSFWTDHWCGNEVLSQAFPQLFTLAAQRSASVNEMWDSSLGQGIVLKRSRRTKAQSSPGA</sequence>
<dbReference type="CDD" id="cd01650">
    <property type="entry name" value="RT_nLTR_like"/>
    <property type="match status" value="1"/>
</dbReference>
<dbReference type="InterPro" id="IPR000477">
    <property type="entry name" value="RT_dom"/>
</dbReference>
<dbReference type="PANTHER" id="PTHR33116">
    <property type="entry name" value="REVERSE TRANSCRIPTASE ZINC-BINDING DOMAIN-CONTAINING PROTEIN-RELATED-RELATED"/>
    <property type="match status" value="1"/>
</dbReference>
<dbReference type="Proteomes" id="UP000288805">
    <property type="component" value="Unassembled WGS sequence"/>
</dbReference>
<comment type="caution">
    <text evidence="3">The sequence shown here is derived from an EMBL/GenBank/DDBJ whole genome shotgun (WGS) entry which is preliminary data.</text>
</comment>
<organism evidence="3 4">
    <name type="scientific">Vitis vinifera</name>
    <name type="common">Grape</name>
    <dbReference type="NCBI Taxonomy" id="29760"/>
    <lineage>
        <taxon>Eukaryota</taxon>
        <taxon>Viridiplantae</taxon>
        <taxon>Streptophyta</taxon>
        <taxon>Embryophyta</taxon>
        <taxon>Tracheophyta</taxon>
        <taxon>Spermatophyta</taxon>
        <taxon>Magnoliopsida</taxon>
        <taxon>eudicotyledons</taxon>
        <taxon>Gunneridae</taxon>
        <taxon>Pentapetalae</taxon>
        <taxon>rosids</taxon>
        <taxon>Vitales</taxon>
        <taxon>Vitaceae</taxon>
        <taxon>Viteae</taxon>
        <taxon>Vitis</taxon>
    </lineage>
</organism>
<protein>
    <submittedName>
        <fullName evidence="3">LINE-1 reverse transcriptase-like</fullName>
    </submittedName>
</protein>
<dbReference type="Pfam" id="PF00078">
    <property type="entry name" value="RVT_1"/>
    <property type="match status" value="1"/>
</dbReference>
<keyword evidence="3" id="KW-0695">RNA-directed DNA polymerase</keyword>
<feature type="region of interest" description="Disordered" evidence="1">
    <location>
        <begin position="359"/>
        <end position="441"/>
    </location>
</feature>
<accession>A0A438JJC1</accession>
<evidence type="ECO:0000313" key="3">
    <source>
        <dbReference type="EMBL" id="RVX09055.1"/>
    </source>
</evidence>
<dbReference type="InterPro" id="IPR043502">
    <property type="entry name" value="DNA/RNA_pol_sf"/>
</dbReference>
<dbReference type="Pfam" id="PF14111">
    <property type="entry name" value="DUF4283"/>
    <property type="match status" value="1"/>
</dbReference>
<proteinExistence type="predicted"/>
<evidence type="ECO:0000313" key="4">
    <source>
        <dbReference type="Proteomes" id="UP000288805"/>
    </source>
</evidence>
<dbReference type="EMBL" id="QGNW01000039">
    <property type="protein sequence ID" value="RVX09055.1"/>
    <property type="molecule type" value="Genomic_DNA"/>
</dbReference>
<evidence type="ECO:0000256" key="1">
    <source>
        <dbReference type="SAM" id="MobiDB-lite"/>
    </source>
</evidence>
<keyword evidence="3" id="KW-0548">Nucleotidyltransferase</keyword>
<gene>
    <name evidence="3" type="primary">LIN1_219</name>
    <name evidence="3" type="ORF">CK203_013955</name>
</gene>
<keyword evidence="3" id="KW-0808">Transferase</keyword>
<feature type="compositionally biased region" description="Polar residues" evidence="1">
    <location>
        <begin position="396"/>
        <end position="405"/>
    </location>
</feature>
<dbReference type="GO" id="GO:0003964">
    <property type="term" value="F:RNA-directed DNA polymerase activity"/>
    <property type="evidence" value="ECO:0007669"/>
    <property type="project" value="UniProtKB-KW"/>
</dbReference>
<dbReference type="SUPFAM" id="SSF56219">
    <property type="entry name" value="DNase I-like"/>
    <property type="match status" value="1"/>
</dbReference>
<name>A0A438JJC1_VITVI</name>
<dbReference type="Gene3D" id="3.60.10.10">
    <property type="entry name" value="Endonuclease/exonuclease/phosphatase"/>
    <property type="match status" value="1"/>
</dbReference>